<sequence length="220" mass="22441">MTELARPAAKRLQRPSWRDSRLVVGILLVLLSATLGAKAVASADDRTPVYVAADDLVAGDRVTASSFTRVDVRLGEGVVAYLPADAPAPEGSYLLRDVRAGELVPRSAVGAPDAVRVQRVTVRSDTGSTAGLVRGSRVDVYVTPKTGSGLDDADPVTRKLLAGAAVAAVQTRGGSLGGTATTSVQVYVPAGKVQALVEAVDAEAKVTLVPVPGTATDGAS</sequence>
<proteinExistence type="predicted"/>
<dbReference type="STRING" id="1386089.N865_13410"/>
<dbReference type="EMBL" id="AWSA01000033">
    <property type="protein sequence ID" value="EWT00827.1"/>
    <property type="molecule type" value="Genomic_DNA"/>
</dbReference>
<organism evidence="2 3">
    <name type="scientific">Intrasporangium oryzae NRRL B-24470</name>
    <dbReference type="NCBI Taxonomy" id="1386089"/>
    <lineage>
        <taxon>Bacteria</taxon>
        <taxon>Bacillati</taxon>
        <taxon>Actinomycetota</taxon>
        <taxon>Actinomycetes</taxon>
        <taxon>Micrococcales</taxon>
        <taxon>Intrasporangiaceae</taxon>
        <taxon>Intrasporangium</taxon>
    </lineage>
</organism>
<evidence type="ECO:0000259" key="1">
    <source>
        <dbReference type="SMART" id="SM00858"/>
    </source>
</evidence>
<name>W9G682_9MICO</name>
<dbReference type="CDD" id="cd11614">
    <property type="entry name" value="SAF_CpaB_FlgA_like"/>
    <property type="match status" value="1"/>
</dbReference>
<keyword evidence="3" id="KW-1185">Reference proteome</keyword>
<dbReference type="InterPro" id="IPR013974">
    <property type="entry name" value="SAF"/>
</dbReference>
<comment type="caution">
    <text evidence="2">The sequence shown here is derived from an EMBL/GenBank/DDBJ whole genome shotgun (WGS) entry which is preliminary data.</text>
</comment>
<dbReference type="RefSeq" id="WP_034807426.1">
    <property type="nucleotide sequence ID" value="NZ_AWSA01000033.1"/>
</dbReference>
<dbReference type="OrthoDB" id="5192391at2"/>
<dbReference type="eggNOG" id="COG1261">
    <property type="taxonomic scope" value="Bacteria"/>
</dbReference>
<dbReference type="Proteomes" id="UP000019489">
    <property type="component" value="Unassembled WGS sequence"/>
</dbReference>
<dbReference type="Pfam" id="PF08666">
    <property type="entry name" value="SAF"/>
    <property type="match status" value="1"/>
</dbReference>
<dbReference type="AlphaFoldDB" id="W9G682"/>
<evidence type="ECO:0000313" key="2">
    <source>
        <dbReference type="EMBL" id="EWT00827.1"/>
    </source>
</evidence>
<evidence type="ECO:0000313" key="3">
    <source>
        <dbReference type="Proteomes" id="UP000019489"/>
    </source>
</evidence>
<dbReference type="PATRIC" id="fig|1386089.3.peg.2924"/>
<feature type="domain" description="SAF" evidence="1">
    <location>
        <begin position="47"/>
        <end position="110"/>
    </location>
</feature>
<protein>
    <recommendedName>
        <fullName evidence="1">SAF domain-containing protein</fullName>
    </recommendedName>
</protein>
<reference evidence="2 3" key="1">
    <citation type="submission" date="2013-08" db="EMBL/GenBank/DDBJ databases">
        <title>Intrasporangium oryzae NRRL B-24470.</title>
        <authorList>
            <person name="Liu H."/>
            <person name="Wang G."/>
        </authorList>
    </citation>
    <scope>NUCLEOTIDE SEQUENCE [LARGE SCALE GENOMIC DNA]</scope>
    <source>
        <strain evidence="2 3">NRRL B-24470</strain>
    </source>
</reference>
<gene>
    <name evidence="2" type="ORF">N865_13410</name>
</gene>
<dbReference type="SMART" id="SM00858">
    <property type="entry name" value="SAF"/>
    <property type="match status" value="1"/>
</dbReference>
<accession>W9G682</accession>